<name>A0A640SSS4_9ACTN</name>
<evidence type="ECO:0000313" key="3">
    <source>
        <dbReference type="Proteomes" id="UP000430079"/>
    </source>
</evidence>
<protein>
    <submittedName>
        <fullName evidence="2">Uncharacterized protein</fullName>
    </submittedName>
</protein>
<evidence type="ECO:0000313" key="2">
    <source>
        <dbReference type="EMBL" id="GFE13892.1"/>
    </source>
</evidence>
<reference evidence="2 3" key="1">
    <citation type="submission" date="2019-12" db="EMBL/GenBank/DDBJ databases">
        <title>Whole genome shotgun sequence of Streptomyces hygroscopicus subsp. glebosus NBRC 13786.</title>
        <authorList>
            <person name="Ichikawa N."/>
            <person name="Kimura A."/>
            <person name="Kitahashi Y."/>
            <person name="Komaki H."/>
            <person name="Tamura T."/>
        </authorList>
    </citation>
    <scope>NUCLEOTIDE SEQUENCE [LARGE SCALE GENOMIC DNA]</scope>
    <source>
        <strain evidence="2 3">NBRC 13786</strain>
    </source>
</reference>
<comment type="caution">
    <text evidence="2">The sequence shown here is derived from an EMBL/GenBank/DDBJ whole genome shotgun (WGS) entry which is preliminary data.</text>
</comment>
<accession>A0A640SSS4</accession>
<feature type="region of interest" description="Disordered" evidence="1">
    <location>
        <begin position="43"/>
        <end position="79"/>
    </location>
</feature>
<dbReference type="EMBL" id="BLIO01000001">
    <property type="protein sequence ID" value="GFE13892.1"/>
    <property type="molecule type" value="Genomic_DNA"/>
</dbReference>
<evidence type="ECO:0000256" key="1">
    <source>
        <dbReference type="SAM" id="MobiDB-lite"/>
    </source>
</evidence>
<proteinExistence type="predicted"/>
<sequence>MAVGVASRPPDKGDAYARPLCRGFKGPADIRIQVTVRQCMGPPGSCLLDEQPGPGRRRGSGERFGRFTGSGGAGTHIGEPNLIRCESALGWASRGRERAEGLKR</sequence>
<dbReference type="AlphaFoldDB" id="A0A640SSS4"/>
<keyword evidence="3" id="KW-1185">Reference proteome</keyword>
<gene>
    <name evidence="2" type="ORF">Sgleb_19390</name>
</gene>
<organism evidence="2 3">
    <name type="scientific">Streptomyces glebosus</name>
    <dbReference type="NCBI Taxonomy" id="249580"/>
    <lineage>
        <taxon>Bacteria</taxon>
        <taxon>Bacillati</taxon>
        <taxon>Actinomycetota</taxon>
        <taxon>Actinomycetes</taxon>
        <taxon>Kitasatosporales</taxon>
        <taxon>Streptomycetaceae</taxon>
        <taxon>Streptomyces</taxon>
    </lineage>
</organism>
<dbReference type="Proteomes" id="UP000430079">
    <property type="component" value="Unassembled WGS sequence"/>
</dbReference>